<dbReference type="EMBL" id="DF142895">
    <property type="protein sequence ID" value="GAA48544.1"/>
    <property type="molecule type" value="Genomic_DNA"/>
</dbReference>
<dbReference type="InterPro" id="IPR008979">
    <property type="entry name" value="Galactose-bd-like_sf"/>
</dbReference>
<dbReference type="Gene3D" id="2.60.120.260">
    <property type="entry name" value="Galactose-binding domain-like"/>
    <property type="match status" value="1"/>
</dbReference>
<sequence>MSIHTGLILLSFYLVSAHGLPYQTRRLKLSGVWYLIGSSGNWPVVCQNSGVDAYSTQWIAGLIGDPLVDQHDTKYRYIGRENWTFLHHFRFSPTFGSPTGIELRWDGVDTFCDVTLNDARLGFVNNSFLSFEWAVEKHIRPNRTNTLRLDCHSTILVASDLAQAREKSGLPRVPPECWPDNFHGECNINLIRTTQASFGWDWGPALPTQGFWSLPQLVLSYASVRFGEGFKFYSIPGRSNGRVSYSTWSAHAVVELVPVGTDEETAQTGQSFCINFELDQSLNIGNVEQCFVNVTLQKNQDFSILLFERKGGIQPWWPNGIETGPCIYTLQMKLTTLEGHLIDRAKHLIGFREVELVEEWVRPESPELGRSFYFRINGLPIFAKGTNWIPSRLLPGRSVGFMRNSTSDPLWADKRLLRSAALSGTNMVRIWGGGRYESAKFYEEADKLGLMIWHDMMFAVSTYPATGRNDTLDTVEREIRRQIRRLHAHPSIIVWATDNEVKQAISDGWYAMPMDANMLNAFRDRFIESVAEVIRQEERFADNLSNNDFSYQPRRCLISSPGNGMLTEQMHGLDENPQDQRYGDVHFYRYTNELWSETVYPVTRFTSEFGVQSLPSPLAWFRSLSDPAKPDNWNVRGLLMKNRQHHTLGFLFLDLAAEVIGAPTGAPDMVTQYAKWTYVTQLYQLMSYRAHINRLMRHQCRLAFSDLKPVVPSSMGSAYWQLNDVWAAPTWSTIDAAGQWKMAHYGAVRDCYANHPTGRIAIHSDESFVEADWIPFTHVGNQRNLPDYFLLRCFSTDEFSQTRQWSINVDWRRADITCPVRVLKAPTYKIIQWCGWFPTAKFSGRVFQVDIVKGGAITQGGAFTLLDIPINVNWTPSTGRRGVMIQDFHEIPFDSQFDKAPFTATRVFSLTIVTQLPELYIWLDLDIKLNAEHWYDQNAFNMLDVSTKRVKLYTVVAPSVVLSHRCLVESERCAQKRSTQQQLKSRLPTDFKNRVPVNRINKPPSNAEEYQALVTDLLMDVHALDMGHIIDLENGESFKTGTVIHATPADSRGGRDYQAS</sequence>
<dbReference type="SUPFAM" id="SSF51445">
    <property type="entry name" value="(Trans)glycosidases"/>
    <property type="match status" value="1"/>
</dbReference>
<dbReference type="AlphaFoldDB" id="G7Y6F9"/>
<dbReference type="InterPro" id="IPR050887">
    <property type="entry name" value="Beta-mannosidase_GH2"/>
</dbReference>
<keyword evidence="6" id="KW-1185">Reference proteome</keyword>
<organism evidence="5 6">
    <name type="scientific">Clonorchis sinensis</name>
    <name type="common">Chinese liver fluke</name>
    <dbReference type="NCBI Taxonomy" id="79923"/>
    <lineage>
        <taxon>Eukaryota</taxon>
        <taxon>Metazoa</taxon>
        <taxon>Spiralia</taxon>
        <taxon>Lophotrochozoa</taxon>
        <taxon>Platyhelminthes</taxon>
        <taxon>Trematoda</taxon>
        <taxon>Digenea</taxon>
        <taxon>Opisthorchiida</taxon>
        <taxon>Opisthorchiata</taxon>
        <taxon>Opisthorchiidae</taxon>
        <taxon>Clonorchis</taxon>
    </lineage>
</organism>
<dbReference type="SUPFAM" id="SSF49785">
    <property type="entry name" value="Galactose-binding domain-like"/>
    <property type="match status" value="1"/>
</dbReference>
<dbReference type="InterPro" id="IPR054593">
    <property type="entry name" value="Beta-mannosidase-like_N2"/>
</dbReference>
<feature type="signal peptide" evidence="3">
    <location>
        <begin position="1"/>
        <end position="19"/>
    </location>
</feature>
<evidence type="ECO:0000256" key="3">
    <source>
        <dbReference type="SAM" id="SignalP"/>
    </source>
</evidence>
<name>G7Y6F9_CLOSI</name>
<gene>
    <name evidence="5" type="ORF">CLF_101733</name>
</gene>
<dbReference type="PANTHER" id="PTHR43730">
    <property type="entry name" value="BETA-MANNOSIDASE"/>
    <property type="match status" value="1"/>
</dbReference>
<evidence type="ECO:0000313" key="6">
    <source>
        <dbReference type="Proteomes" id="UP000008909"/>
    </source>
</evidence>
<evidence type="ECO:0000256" key="1">
    <source>
        <dbReference type="ARBA" id="ARBA00022801"/>
    </source>
</evidence>
<dbReference type="InterPro" id="IPR017853">
    <property type="entry name" value="GH"/>
</dbReference>
<reference key="2">
    <citation type="submission" date="2011-10" db="EMBL/GenBank/DDBJ databases">
        <title>The genome and transcriptome sequence of Clonorchis sinensis provide insights into the carcinogenic liver fluke.</title>
        <authorList>
            <person name="Wang X."/>
            <person name="Huang Y."/>
            <person name="Chen W."/>
            <person name="Liu H."/>
            <person name="Guo L."/>
            <person name="Chen Y."/>
            <person name="Luo F."/>
            <person name="Zhou W."/>
            <person name="Sun J."/>
            <person name="Mao Q."/>
            <person name="Liang P."/>
            <person name="Zhou C."/>
            <person name="Tian Y."/>
            <person name="Men J."/>
            <person name="Lv X."/>
            <person name="Huang L."/>
            <person name="Zhou J."/>
            <person name="Hu Y."/>
            <person name="Li R."/>
            <person name="Zhang F."/>
            <person name="Lei H."/>
            <person name="Li X."/>
            <person name="Hu X."/>
            <person name="Liang C."/>
            <person name="Xu J."/>
            <person name="Wu Z."/>
            <person name="Yu X."/>
        </authorList>
    </citation>
    <scope>NUCLEOTIDE SEQUENCE</scope>
    <source>
        <strain>Henan</strain>
    </source>
</reference>
<feature type="domain" description="Beta-mannosidase-like galactose-binding" evidence="4">
    <location>
        <begin position="60"/>
        <end position="212"/>
    </location>
</feature>
<dbReference type="Proteomes" id="UP000008909">
    <property type="component" value="Unassembled WGS sequence"/>
</dbReference>
<keyword evidence="1" id="KW-0378">Hydrolase</keyword>
<proteinExistence type="predicted"/>
<dbReference type="PANTHER" id="PTHR43730:SF1">
    <property type="entry name" value="BETA-MANNOSIDASE"/>
    <property type="match status" value="1"/>
</dbReference>
<keyword evidence="3" id="KW-0732">Signal</keyword>
<protein>
    <submittedName>
        <fullName evidence="5">Beta-mannosidase</fullName>
    </submittedName>
</protein>
<dbReference type="Pfam" id="PF22666">
    <property type="entry name" value="Glyco_hydro_2_N2"/>
    <property type="match status" value="1"/>
</dbReference>
<evidence type="ECO:0000259" key="4">
    <source>
        <dbReference type="Pfam" id="PF22666"/>
    </source>
</evidence>
<dbReference type="GO" id="GO:0004567">
    <property type="term" value="F:beta-mannosidase activity"/>
    <property type="evidence" value="ECO:0007669"/>
    <property type="project" value="TreeGrafter"/>
</dbReference>
<dbReference type="GO" id="GO:0006516">
    <property type="term" value="P:glycoprotein catabolic process"/>
    <property type="evidence" value="ECO:0007669"/>
    <property type="project" value="TreeGrafter"/>
</dbReference>
<accession>G7Y6F9</accession>
<dbReference type="Gene3D" id="3.20.20.80">
    <property type="entry name" value="Glycosidases"/>
    <property type="match status" value="1"/>
</dbReference>
<keyword evidence="2" id="KW-0326">Glycosidase</keyword>
<evidence type="ECO:0000256" key="2">
    <source>
        <dbReference type="ARBA" id="ARBA00023295"/>
    </source>
</evidence>
<feature type="chain" id="PRO_5003506144" evidence="3">
    <location>
        <begin position="20"/>
        <end position="1060"/>
    </location>
</feature>
<evidence type="ECO:0000313" key="5">
    <source>
        <dbReference type="EMBL" id="GAA48544.1"/>
    </source>
</evidence>
<reference evidence="5" key="1">
    <citation type="journal article" date="2011" name="Genome Biol.">
        <title>The draft genome of the carcinogenic human liver fluke Clonorchis sinensis.</title>
        <authorList>
            <person name="Wang X."/>
            <person name="Chen W."/>
            <person name="Huang Y."/>
            <person name="Sun J."/>
            <person name="Men J."/>
            <person name="Liu H."/>
            <person name="Luo F."/>
            <person name="Guo L."/>
            <person name="Lv X."/>
            <person name="Deng C."/>
            <person name="Zhou C."/>
            <person name="Fan Y."/>
            <person name="Li X."/>
            <person name="Huang L."/>
            <person name="Hu Y."/>
            <person name="Liang C."/>
            <person name="Hu X."/>
            <person name="Xu J."/>
            <person name="Yu X."/>
        </authorList>
    </citation>
    <scope>NUCLEOTIDE SEQUENCE [LARGE SCALE GENOMIC DNA]</scope>
    <source>
        <strain evidence="5">Henan</strain>
    </source>
</reference>